<protein>
    <recommendedName>
        <fullName evidence="1">Nucleoside phosphorylase domain-containing protein</fullName>
    </recommendedName>
</protein>
<sequence length="341" mass="37877">MLNGVKLAAKYSWLLDNLGPFSGGDLVLENDRPYHVRLPALVGEKPVVNMIFVGAPERQRRIVEKRRLQVFASNSNRDLDAVWAKDPETGLDVGVFTTQMGAGCTAIVVDEAIFLTEMDFKARRRRENFPQIRAVRIGTCGFGQPETAPGTGIITTATFGLDASGHMIRRPDRTPEENVLFEAFWATVQNQVASWVEKPDVFYPYMNSTSRLLNDALMSSAREAGFPTVSGIGVTCSGFYDEQWRPVSRFQSCLPDLDKALFAMKAVVPFGKIEAIEMENAVLASKLCGQGHLFTSFCNAIGDRLNDRFDTHYAENVDRMIDITFQALASLPTDRIVLHGE</sequence>
<dbReference type="EMBL" id="CP155447">
    <property type="protein sequence ID" value="XBH05474.1"/>
    <property type="molecule type" value="Genomic_DNA"/>
</dbReference>
<name>A0AAU7CJM8_9BACT</name>
<accession>A0AAU7CJM8</accession>
<dbReference type="PANTHER" id="PTHR43691:SF15">
    <property type="entry name" value="PHOSPHORYLASE, PUTATIVE-RELATED"/>
    <property type="match status" value="1"/>
</dbReference>
<dbReference type="Pfam" id="PF01048">
    <property type="entry name" value="PNP_UDP_1"/>
    <property type="match status" value="1"/>
</dbReference>
<dbReference type="GO" id="GO:0004850">
    <property type="term" value="F:uridine phosphorylase activity"/>
    <property type="evidence" value="ECO:0007669"/>
    <property type="project" value="TreeGrafter"/>
</dbReference>
<gene>
    <name evidence="2" type="ORF">V5E97_05495</name>
</gene>
<dbReference type="InterPro" id="IPR035994">
    <property type="entry name" value="Nucleoside_phosphorylase_sf"/>
</dbReference>
<dbReference type="Gene3D" id="3.40.50.1580">
    <property type="entry name" value="Nucleoside phosphorylase domain"/>
    <property type="match status" value="1"/>
</dbReference>
<dbReference type="GO" id="GO:0006218">
    <property type="term" value="P:uridine catabolic process"/>
    <property type="evidence" value="ECO:0007669"/>
    <property type="project" value="TreeGrafter"/>
</dbReference>
<feature type="domain" description="Nucleoside phosphorylase" evidence="1">
    <location>
        <begin position="90"/>
        <end position="285"/>
    </location>
</feature>
<proteinExistence type="predicted"/>
<evidence type="ECO:0000259" key="1">
    <source>
        <dbReference type="Pfam" id="PF01048"/>
    </source>
</evidence>
<dbReference type="AlphaFoldDB" id="A0AAU7CJM8"/>
<dbReference type="PANTHER" id="PTHR43691">
    <property type="entry name" value="URIDINE PHOSPHORYLASE"/>
    <property type="match status" value="1"/>
</dbReference>
<dbReference type="InterPro" id="IPR000845">
    <property type="entry name" value="Nucleoside_phosphorylase_d"/>
</dbReference>
<reference evidence="2" key="1">
    <citation type="submission" date="2024-05" db="EMBL/GenBank/DDBJ databases">
        <title>Planctomycetes of the genus Singulisphaera possess chitinolytic capabilities.</title>
        <authorList>
            <person name="Ivanova A."/>
        </authorList>
    </citation>
    <scope>NUCLEOTIDE SEQUENCE</scope>
    <source>
        <strain evidence="2">Ch08T</strain>
    </source>
</reference>
<evidence type="ECO:0000313" key="2">
    <source>
        <dbReference type="EMBL" id="XBH05474.1"/>
    </source>
</evidence>
<dbReference type="GO" id="GO:0005829">
    <property type="term" value="C:cytosol"/>
    <property type="evidence" value="ECO:0007669"/>
    <property type="project" value="TreeGrafter"/>
</dbReference>
<organism evidence="2">
    <name type="scientific">Singulisphaera sp. Ch08</name>
    <dbReference type="NCBI Taxonomy" id="3120278"/>
    <lineage>
        <taxon>Bacteria</taxon>
        <taxon>Pseudomonadati</taxon>
        <taxon>Planctomycetota</taxon>
        <taxon>Planctomycetia</taxon>
        <taxon>Isosphaerales</taxon>
        <taxon>Isosphaeraceae</taxon>
        <taxon>Singulisphaera</taxon>
    </lineage>
</organism>
<dbReference type="RefSeq" id="WP_406698296.1">
    <property type="nucleotide sequence ID" value="NZ_CP155447.1"/>
</dbReference>
<dbReference type="SUPFAM" id="SSF53167">
    <property type="entry name" value="Purine and uridine phosphorylases"/>
    <property type="match status" value="1"/>
</dbReference>